<evidence type="ECO:0000313" key="2">
    <source>
        <dbReference type="Proteomes" id="UP000310458"/>
    </source>
</evidence>
<comment type="caution">
    <text evidence="1">The sequence shown here is derived from an EMBL/GenBank/DDBJ whole genome shotgun (WGS) entry which is preliminary data.</text>
</comment>
<dbReference type="CDD" id="cd00448">
    <property type="entry name" value="YjgF_YER057c_UK114_family"/>
    <property type="match status" value="1"/>
</dbReference>
<accession>A0A5R9BMZ6</accession>
<dbReference type="OrthoDB" id="9803101at2"/>
<reference evidence="1 2" key="1">
    <citation type="submission" date="2019-05" db="EMBL/GenBank/DDBJ databases">
        <title>Nesterenkonia sp. GY074 isolated from the Southern Atlantic Ocean.</title>
        <authorList>
            <person name="Zhang G."/>
        </authorList>
    </citation>
    <scope>NUCLEOTIDE SEQUENCE [LARGE SCALE GENOMIC DNA]</scope>
    <source>
        <strain evidence="1 2">GY074</strain>
    </source>
</reference>
<dbReference type="EMBL" id="VAVZ01000001">
    <property type="protein sequence ID" value="TLQ01520.1"/>
    <property type="molecule type" value="Genomic_DNA"/>
</dbReference>
<dbReference type="InterPro" id="IPR035959">
    <property type="entry name" value="RutC-like_sf"/>
</dbReference>
<protein>
    <submittedName>
        <fullName evidence="1">RidA family protein</fullName>
    </submittedName>
</protein>
<dbReference type="Pfam" id="PF01042">
    <property type="entry name" value="Ribonuc_L-PSP"/>
    <property type="match status" value="1"/>
</dbReference>
<keyword evidence="2" id="KW-1185">Reference proteome</keyword>
<dbReference type="Proteomes" id="UP000310458">
    <property type="component" value="Unassembled WGS sequence"/>
</dbReference>
<dbReference type="RefSeq" id="WP_138251598.1">
    <property type="nucleotide sequence ID" value="NZ_VAVZ01000001.1"/>
</dbReference>
<dbReference type="AlphaFoldDB" id="A0A5R9BMZ6"/>
<name>A0A5R9BMZ6_9MICC</name>
<organism evidence="1 2">
    <name type="scientific">Nesterenkonia salmonea</name>
    <dbReference type="NCBI Taxonomy" id="1804987"/>
    <lineage>
        <taxon>Bacteria</taxon>
        <taxon>Bacillati</taxon>
        <taxon>Actinomycetota</taxon>
        <taxon>Actinomycetes</taxon>
        <taxon>Micrococcales</taxon>
        <taxon>Micrococcaceae</taxon>
        <taxon>Nesterenkonia</taxon>
    </lineage>
</organism>
<dbReference type="InterPro" id="IPR006175">
    <property type="entry name" value="YjgF/YER057c/UK114"/>
</dbReference>
<gene>
    <name evidence="1" type="ORF">FEF26_00685</name>
</gene>
<dbReference type="Gene3D" id="3.30.1330.40">
    <property type="entry name" value="RutC-like"/>
    <property type="match status" value="1"/>
</dbReference>
<dbReference type="SUPFAM" id="SSF55298">
    <property type="entry name" value="YjgF-like"/>
    <property type="match status" value="1"/>
</dbReference>
<proteinExistence type="predicted"/>
<evidence type="ECO:0000313" key="1">
    <source>
        <dbReference type="EMBL" id="TLQ01520.1"/>
    </source>
</evidence>
<sequence>MTSPTKLIRSQRLSDVAEYAYAARVPADAQFVFLAGSCPLNQGGSTAHIGSYSGQAGKCIENLRVALEEAGAAINNVVSTRVLVASAQQRDLVEAWGEIAELHADFGEPDMPELLIEAAVAGVTATVADQRSWQPTRSVGESTWEYARVIGHKCVAG</sequence>